<reference evidence="2" key="2">
    <citation type="journal article" date="2024" name="Plant">
        <title>Genomic evolution and insights into agronomic trait innovations of Sesamum species.</title>
        <authorList>
            <person name="Miao H."/>
            <person name="Wang L."/>
            <person name="Qu L."/>
            <person name="Liu H."/>
            <person name="Sun Y."/>
            <person name="Le M."/>
            <person name="Wang Q."/>
            <person name="Wei S."/>
            <person name="Zheng Y."/>
            <person name="Lin W."/>
            <person name="Duan Y."/>
            <person name="Cao H."/>
            <person name="Xiong S."/>
            <person name="Wang X."/>
            <person name="Wei L."/>
            <person name="Li C."/>
            <person name="Ma Q."/>
            <person name="Ju M."/>
            <person name="Zhao R."/>
            <person name="Li G."/>
            <person name="Mu C."/>
            <person name="Tian Q."/>
            <person name="Mei H."/>
            <person name="Zhang T."/>
            <person name="Gao T."/>
            <person name="Zhang H."/>
        </authorList>
    </citation>
    <scope>NUCLEOTIDE SEQUENCE</scope>
    <source>
        <strain evidence="2">KEN1</strain>
    </source>
</reference>
<reference evidence="2" key="1">
    <citation type="submission" date="2020-06" db="EMBL/GenBank/DDBJ databases">
        <authorList>
            <person name="Li T."/>
            <person name="Hu X."/>
            <person name="Zhang T."/>
            <person name="Song X."/>
            <person name="Zhang H."/>
            <person name="Dai N."/>
            <person name="Sheng W."/>
            <person name="Hou X."/>
            <person name="Wei L."/>
        </authorList>
    </citation>
    <scope>NUCLEOTIDE SEQUENCE</scope>
    <source>
        <strain evidence="2">KEN1</strain>
        <tissue evidence="2">Leaf</tissue>
    </source>
</reference>
<evidence type="ECO:0000259" key="1">
    <source>
        <dbReference type="Pfam" id="PF07727"/>
    </source>
</evidence>
<feature type="domain" description="Reverse transcriptase Ty1/copia-type" evidence="1">
    <location>
        <begin position="46"/>
        <end position="108"/>
    </location>
</feature>
<dbReference type="Pfam" id="PF07727">
    <property type="entry name" value="RVT_2"/>
    <property type="match status" value="1"/>
</dbReference>
<accession>A0AAW2XLH5</accession>
<dbReference type="EMBL" id="JACGWN010000003">
    <property type="protein sequence ID" value="KAL0454596.1"/>
    <property type="molecule type" value="Genomic_DNA"/>
</dbReference>
<gene>
    <name evidence="2" type="ORF">Slati_0798800</name>
</gene>
<evidence type="ECO:0000313" key="2">
    <source>
        <dbReference type="EMBL" id="KAL0454596.1"/>
    </source>
</evidence>
<dbReference type="AlphaFoldDB" id="A0AAW2XLH5"/>
<proteinExistence type="predicted"/>
<organism evidence="2">
    <name type="scientific">Sesamum latifolium</name>
    <dbReference type="NCBI Taxonomy" id="2727402"/>
    <lineage>
        <taxon>Eukaryota</taxon>
        <taxon>Viridiplantae</taxon>
        <taxon>Streptophyta</taxon>
        <taxon>Embryophyta</taxon>
        <taxon>Tracheophyta</taxon>
        <taxon>Spermatophyta</taxon>
        <taxon>Magnoliopsida</taxon>
        <taxon>eudicotyledons</taxon>
        <taxon>Gunneridae</taxon>
        <taxon>Pentapetalae</taxon>
        <taxon>asterids</taxon>
        <taxon>lamiids</taxon>
        <taxon>Lamiales</taxon>
        <taxon>Pedaliaceae</taxon>
        <taxon>Sesamum</taxon>
    </lineage>
</organism>
<name>A0AAW2XLH5_9LAMI</name>
<sequence>MQAKGCLEWEKAMEDGLDALEKNNTWEVVDLHQEKSQSAVSPSQLHIDKVKRFLHSAFTIKDLGPAKYFLSLEIARSAAGLSVTQHKYIRDIILDTGLQDFKPAHTPLPMGLKLSVQDAAPLPDPEPYRRLVG</sequence>
<comment type="caution">
    <text evidence="2">The sequence shown here is derived from an EMBL/GenBank/DDBJ whole genome shotgun (WGS) entry which is preliminary data.</text>
</comment>
<dbReference type="InterPro" id="IPR013103">
    <property type="entry name" value="RVT_2"/>
</dbReference>
<protein>
    <recommendedName>
        <fullName evidence="1">Reverse transcriptase Ty1/copia-type domain-containing protein</fullName>
    </recommendedName>
</protein>